<dbReference type="AlphaFoldDB" id="S8C3K7"/>
<evidence type="ECO:0000313" key="1">
    <source>
        <dbReference type="EMBL" id="EPS58951.1"/>
    </source>
</evidence>
<organism evidence="1 2">
    <name type="scientific">Genlisea aurea</name>
    <dbReference type="NCBI Taxonomy" id="192259"/>
    <lineage>
        <taxon>Eukaryota</taxon>
        <taxon>Viridiplantae</taxon>
        <taxon>Streptophyta</taxon>
        <taxon>Embryophyta</taxon>
        <taxon>Tracheophyta</taxon>
        <taxon>Spermatophyta</taxon>
        <taxon>Magnoliopsida</taxon>
        <taxon>eudicotyledons</taxon>
        <taxon>Gunneridae</taxon>
        <taxon>Pentapetalae</taxon>
        <taxon>asterids</taxon>
        <taxon>lamiids</taxon>
        <taxon>Lamiales</taxon>
        <taxon>Lentibulariaceae</taxon>
        <taxon>Genlisea</taxon>
    </lineage>
</organism>
<proteinExistence type="predicted"/>
<reference evidence="1 2" key="1">
    <citation type="journal article" date="2013" name="BMC Genomics">
        <title>The miniature genome of a carnivorous plant Genlisea aurea contains a low number of genes and short non-coding sequences.</title>
        <authorList>
            <person name="Leushkin E.V."/>
            <person name="Sutormin R.A."/>
            <person name="Nabieva E.R."/>
            <person name="Penin A.A."/>
            <person name="Kondrashov A.S."/>
            <person name="Logacheva M.D."/>
        </authorList>
    </citation>
    <scope>NUCLEOTIDE SEQUENCE [LARGE SCALE GENOMIC DNA]</scope>
</reference>
<evidence type="ECO:0000313" key="2">
    <source>
        <dbReference type="Proteomes" id="UP000015453"/>
    </source>
</evidence>
<keyword evidence="2" id="KW-1185">Reference proteome</keyword>
<name>S8C3K7_9LAMI</name>
<gene>
    <name evidence="1" type="ORF">M569_15861</name>
</gene>
<dbReference type="EMBL" id="AUSU01008768">
    <property type="protein sequence ID" value="EPS58951.1"/>
    <property type="molecule type" value="Genomic_DNA"/>
</dbReference>
<protein>
    <submittedName>
        <fullName evidence="1">Uncharacterized protein</fullName>
    </submittedName>
</protein>
<sequence>MPSGVEEYEFGEINRRGRRTTPLVPQIVRWFSKTVAEKKTSRQSYGSGIPYLLFSLWWAGAGLTRSLTL</sequence>
<accession>S8C3K7</accession>
<comment type="caution">
    <text evidence="1">The sequence shown here is derived from an EMBL/GenBank/DDBJ whole genome shotgun (WGS) entry which is preliminary data.</text>
</comment>
<dbReference type="Proteomes" id="UP000015453">
    <property type="component" value="Unassembled WGS sequence"/>
</dbReference>